<evidence type="ECO:0000256" key="1">
    <source>
        <dbReference type="SAM" id="MobiDB-lite"/>
    </source>
</evidence>
<dbReference type="EMBL" id="KN823129">
    <property type="protein sequence ID" value="KIO21763.1"/>
    <property type="molecule type" value="Genomic_DNA"/>
</dbReference>
<evidence type="ECO:0000313" key="2">
    <source>
        <dbReference type="EMBL" id="KIO21763.1"/>
    </source>
</evidence>
<reference evidence="3" key="2">
    <citation type="submission" date="2015-01" db="EMBL/GenBank/DDBJ databases">
        <title>Evolutionary Origins and Diversification of the Mycorrhizal Mutualists.</title>
        <authorList>
            <consortium name="DOE Joint Genome Institute"/>
            <consortium name="Mycorrhizal Genomics Consortium"/>
            <person name="Kohler A."/>
            <person name="Kuo A."/>
            <person name="Nagy L.G."/>
            <person name="Floudas D."/>
            <person name="Copeland A."/>
            <person name="Barry K.W."/>
            <person name="Cichocki N."/>
            <person name="Veneault-Fourrey C."/>
            <person name="LaButti K."/>
            <person name="Lindquist E.A."/>
            <person name="Lipzen A."/>
            <person name="Lundell T."/>
            <person name="Morin E."/>
            <person name="Murat C."/>
            <person name="Riley R."/>
            <person name="Ohm R."/>
            <person name="Sun H."/>
            <person name="Tunlid A."/>
            <person name="Henrissat B."/>
            <person name="Grigoriev I.V."/>
            <person name="Hibbett D.S."/>
            <person name="Martin F."/>
        </authorList>
    </citation>
    <scope>NUCLEOTIDE SEQUENCE [LARGE SCALE GENOMIC DNA]</scope>
    <source>
        <strain evidence="3">MUT 4182</strain>
    </source>
</reference>
<keyword evidence="3" id="KW-1185">Reference proteome</keyword>
<dbReference type="GO" id="GO:0003676">
    <property type="term" value="F:nucleic acid binding"/>
    <property type="evidence" value="ECO:0007669"/>
    <property type="project" value="InterPro"/>
</dbReference>
<dbReference type="InterPro" id="IPR036397">
    <property type="entry name" value="RNaseH_sf"/>
</dbReference>
<sequence>MQMNWTEASNLAAIGAGKGKDLGSQLWQWARAYLKDLKNLPMINYCNMNKVLIEDEEIRQDVQLHLQSLGKYFKALDIVEYSAQPEVMERWGHDKPISERTARNWLHAMEYRYGTERKGQYFDGHEWSDVVKYRQDVFLAKWLELEERMVVFGKDGEIVSQPDPTLYRIVPITHDESTFYANDQRKIRWVHLSEGPVPIRKGDSTSLMVSDFCSPDLPGGWLRAKDGTREARLFFKAGKNRDGYFTSEDILETTRNAIDLFEAHFPPESGVRALFLFDNAKTHQKRAANALSARKMPKSTRPWPPNGPKMRDGKYPNGQPQSLYFANDHPDPDKAGLFKGMELILRERGLWPSGGLRAECEGFKCADPDRKFDCCARRFLFNQPDFINQKSLLQELVESRGHHFLYYPKFHCELNFIEMCWGRAKYAYQMYGVPRNEAQQEERVRQALDSVSHLSMVRFANRSAQFMSAYRQGLSGSQAAWANKKYHSHRTLPPELVAEIKEKST</sequence>
<dbReference type="Gene3D" id="3.30.420.10">
    <property type="entry name" value="Ribonuclease H-like superfamily/Ribonuclease H"/>
    <property type="match status" value="1"/>
</dbReference>
<dbReference type="PANTHER" id="PTHR35871:SF1">
    <property type="entry name" value="CXC1-LIKE CYSTEINE CLUSTER ASSOCIATED WITH KDZ TRANSPOSASES DOMAIN-CONTAINING PROTEIN"/>
    <property type="match status" value="1"/>
</dbReference>
<accession>A0A0C3KJX4</accession>
<feature type="region of interest" description="Disordered" evidence="1">
    <location>
        <begin position="288"/>
        <end position="316"/>
    </location>
</feature>
<dbReference type="AlphaFoldDB" id="A0A0C3KJX4"/>
<dbReference type="Proteomes" id="UP000054248">
    <property type="component" value="Unassembled WGS sequence"/>
</dbReference>
<organism evidence="2 3">
    <name type="scientific">Tulasnella calospora MUT 4182</name>
    <dbReference type="NCBI Taxonomy" id="1051891"/>
    <lineage>
        <taxon>Eukaryota</taxon>
        <taxon>Fungi</taxon>
        <taxon>Dikarya</taxon>
        <taxon>Basidiomycota</taxon>
        <taxon>Agaricomycotina</taxon>
        <taxon>Agaricomycetes</taxon>
        <taxon>Cantharellales</taxon>
        <taxon>Tulasnellaceae</taxon>
        <taxon>Tulasnella</taxon>
    </lineage>
</organism>
<dbReference type="PANTHER" id="PTHR35871">
    <property type="entry name" value="EXPRESSED PROTEIN"/>
    <property type="match status" value="1"/>
</dbReference>
<evidence type="ECO:0000313" key="3">
    <source>
        <dbReference type="Proteomes" id="UP000054248"/>
    </source>
</evidence>
<dbReference type="HOGENOM" id="CLU_005726_1_0_1"/>
<gene>
    <name evidence="2" type="ORF">M407DRAFT_28688</name>
</gene>
<dbReference type="OrthoDB" id="6511194at2759"/>
<name>A0A0C3KJX4_9AGAM</name>
<reference evidence="2 3" key="1">
    <citation type="submission" date="2014-04" db="EMBL/GenBank/DDBJ databases">
        <authorList>
            <consortium name="DOE Joint Genome Institute"/>
            <person name="Kuo A."/>
            <person name="Girlanda M."/>
            <person name="Perotto S."/>
            <person name="Kohler A."/>
            <person name="Nagy L.G."/>
            <person name="Floudas D."/>
            <person name="Copeland A."/>
            <person name="Barry K.W."/>
            <person name="Cichocki N."/>
            <person name="Veneault-Fourrey C."/>
            <person name="LaButti K."/>
            <person name="Lindquist E.A."/>
            <person name="Lipzen A."/>
            <person name="Lundell T."/>
            <person name="Morin E."/>
            <person name="Murat C."/>
            <person name="Sun H."/>
            <person name="Tunlid A."/>
            <person name="Henrissat B."/>
            <person name="Grigoriev I.V."/>
            <person name="Hibbett D.S."/>
            <person name="Martin F."/>
            <person name="Nordberg H.P."/>
            <person name="Cantor M.N."/>
            <person name="Hua S.X."/>
        </authorList>
    </citation>
    <scope>NUCLEOTIDE SEQUENCE [LARGE SCALE GENOMIC DNA]</scope>
    <source>
        <strain evidence="2 3">MUT 4182</strain>
    </source>
</reference>
<protein>
    <submittedName>
        <fullName evidence="2">Uncharacterized protein</fullName>
    </submittedName>
</protein>
<proteinExistence type="predicted"/>